<dbReference type="eggNOG" id="COG0633">
    <property type="taxonomic scope" value="Bacteria"/>
</dbReference>
<dbReference type="OrthoDB" id="9810588at2"/>
<evidence type="ECO:0000313" key="8">
    <source>
        <dbReference type="EMBL" id="ABW30828.1"/>
    </source>
</evidence>
<gene>
    <name evidence="8" type="ordered locus">AM1_5889</name>
</gene>
<evidence type="ECO:0000256" key="4">
    <source>
        <dbReference type="ARBA" id="ARBA00023004"/>
    </source>
</evidence>
<dbReference type="GO" id="GO:0046872">
    <property type="term" value="F:metal ion binding"/>
    <property type="evidence" value="ECO:0007669"/>
    <property type="project" value="UniProtKB-KW"/>
</dbReference>
<evidence type="ECO:0000256" key="2">
    <source>
        <dbReference type="ARBA" id="ARBA00022714"/>
    </source>
</evidence>
<dbReference type="PROSITE" id="PS51085">
    <property type="entry name" value="2FE2S_FER_2"/>
    <property type="match status" value="1"/>
</dbReference>
<dbReference type="PANTHER" id="PTHR23426">
    <property type="entry name" value="FERREDOXIN/ADRENODOXIN"/>
    <property type="match status" value="1"/>
</dbReference>
<dbReference type="KEGG" id="amr:AM1_5889"/>
<dbReference type="Gene3D" id="3.10.20.30">
    <property type="match status" value="1"/>
</dbReference>
<dbReference type="HOGENOM" id="CLU_1568819_0_0_3"/>
<keyword evidence="2" id="KW-0001">2Fe-2S</keyword>
<keyword evidence="3" id="KW-0479">Metal-binding</keyword>
<proteinExistence type="inferred from homology"/>
<reference evidence="8 9" key="1">
    <citation type="journal article" date="2008" name="Proc. Natl. Acad. Sci. U.S.A.">
        <title>Niche adaptation and genome expansion in the chlorophyll d-producing cyanobacterium Acaryochloris marina.</title>
        <authorList>
            <person name="Swingley W.D."/>
            <person name="Chen M."/>
            <person name="Cheung P.C."/>
            <person name="Conrad A.L."/>
            <person name="Dejesa L.C."/>
            <person name="Hao J."/>
            <person name="Honchak B.M."/>
            <person name="Karbach L.E."/>
            <person name="Kurdoglu A."/>
            <person name="Lahiri S."/>
            <person name="Mastrian S.D."/>
            <person name="Miyashita H."/>
            <person name="Page L."/>
            <person name="Ramakrishna P."/>
            <person name="Satoh S."/>
            <person name="Sattley W.M."/>
            <person name="Shimada Y."/>
            <person name="Taylor H.L."/>
            <person name="Tomo T."/>
            <person name="Tsuchiya T."/>
            <person name="Wang Z.T."/>
            <person name="Raymond J."/>
            <person name="Mimuro M."/>
            <person name="Blankenship R.E."/>
            <person name="Touchman J.W."/>
        </authorList>
    </citation>
    <scope>NUCLEOTIDE SEQUENCE [LARGE SCALE GENOMIC DNA]</scope>
    <source>
        <strain evidence="9">MBIC 11017</strain>
    </source>
</reference>
<dbReference type="InterPro" id="IPR001055">
    <property type="entry name" value="Adrenodoxin-like"/>
</dbReference>
<feature type="domain" description="2Fe-2S ferredoxin-type" evidence="7">
    <location>
        <begin position="3"/>
        <end position="99"/>
    </location>
</feature>
<dbReference type="Pfam" id="PF00111">
    <property type="entry name" value="Fer2"/>
    <property type="match status" value="1"/>
</dbReference>
<comment type="cofactor">
    <cofactor evidence="6">
        <name>[2Fe-2S] cluster</name>
        <dbReference type="ChEBI" id="CHEBI:190135"/>
    </cofactor>
</comment>
<dbReference type="RefSeq" id="WP_012166034.1">
    <property type="nucleotide sequence ID" value="NC_009925.1"/>
</dbReference>
<evidence type="ECO:0000256" key="6">
    <source>
        <dbReference type="ARBA" id="ARBA00034078"/>
    </source>
</evidence>
<sequence>MAKKITLEPIESQASIKTNDHLLAVLLQEKLDVQWKCGGRGRCATCHIFIQSGEESLSPKSKREVQTLELISNSQKNSRLACQARVLGEGVVVELPVGMYLSEIDNLDTLIGKKIQEHILHPLNGTVLVQEGMMITRSMVNQLKEALVQIDRVLGII</sequence>
<accession>B0C1J4</accession>
<organism evidence="8 9">
    <name type="scientific">Acaryochloris marina (strain MBIC 11017)</name>
    <dbReference type="NCBI Taxonomy" id="329726"/>
    <lineage>
        <taxon>Bacteria</taxon>
        <taxon>Bacillati</taxon>
        <taxon>Cyanobacteriota</taxon>
        <taxon>Cyanophyceae</taxon>
        <taxon>Acaryochloridales</taxon>
        <taxon>Acaryochloridaceae</taxon>
        <taxon>Acaryochloris</taxon>
    </lineage>
</organism>
<evidence type="ECO:0000313" key="9">
    <source>
        <dbReference type="Proteomes" id="UP000000268"/>
    </source>
</evidence>
<evidence type="ECO:0000259" key="7">
    <source>
        <dbReference type="PROSITE" id="PS51085"/>
    </source>
</evidence>
<keyword evidence="5" id="KW-0411">Iron-sulfur</keyword>
<keyword evidence="9" id="KW-1185">Reference proteome</keyword>
<dbReference type="AlphaFoldDB" id="B0C1J4"/>
<dbReference type="InterPro" id="IPR012675">
    <property type="entry name" value="Beta-grasp_dom_sf"/>
</dbReference>
<comment type="similarity">
    <text evidence="1">Belongs to the adrenodoxin/putidaredoxin family.</text>
</comment>
<dbReference type="GO" id="GO:0009055">
    <property type="term" value="F:electron transfer activity"/>
    <property type="evidence" value="ECO:0007669"/>
    <property type="project" value="TreeGrafter"/>
</dbReference>
<name>B0C1J4_ACAM1</name>
<dbReference type="GO" id="GO:0140647">
    <property type="term" value="P:P450-containing electron transport chain"/>
    <property type="evidence" value="ECO:0007669"/>
    <property type="project" value="InterPro"/>
</dbReference>
<dbReference type="EMBL" id="CP000828">
    <property type="protein sequence ID" value="ABW30828.1"/>
    <property type="molecule type" value="Genomic_DNA"/>
</dbReference>
<protein>
    <submittedName>
        <fullName evidence="8">Fe-S cluster-binding protein, possible ferredoxin</fullName>
    </submittedName>
</protein>
<dbReference type="CDD" id="cd00207">
    <property type="entry name" value="fer2"/>
    <property type="match status" value="1"/>
</dbReference>
<dbReference type="Proteomes" id="UP000000268">
    <property type="component" value="Chromosome"/>
</dbReference>
<evidence type="ECO:0000256" key="3">
    <source>
        <dbReference type="ARBA" id="ARBA00022723"/>
    </source>
</evidence>
<dbReference type="PANTHER" id="PTHR23426:SF65">
    <property type="entry name" value="FERREDOXIN-2, MITOCHONDRIAL"/>
    <property type="match status" value="1"/>
</dbReference>
<dbReference type="InterPro" id="IPR001041">
    <property type="entry name" value="2Fe-2S_ferredoxin-type"/>
</dbReference>
<evidence type="ECO:0000256" key="5">
    <source>
        <dbReference type="ARBA" id="ARBA00023014"/>
    </source>
</evidence>
<dbReference type="GO" id="GO:0051537">
    <property type="term" value="F:2 iron, 2 sulfur cluster binding"/>
    <property type="evidence" value="ECO:0007669"/>
    <property type="project" value="UniProtKB-KW"/>
</dbReference>
<dbReference type="SUPFAM" id="SSF54292">
    <property type="entry name" value="2Fe-2S ferredoxin-like"/>
    <property type="match status" value="1"/>
</dbReference>
<keyword evidence="4" id="KW-0408">Iron</keyword>
<evidence type="ECO:0000256" key="1">
    <source>
        <dbReference type="ARBA" id="ARBA00010914"/>
    </source>
</evidence>
<dbReference type="InterPro" id="IPR036010">
    <property type="entry name" value="2Fe-2S_ferredoxin-like_sf"/>
</dbReference>
<dbReference type="STRING" id="329726.AM1_5889"/>